<keyword evidence="5" id="KW-0378">Hydrolase</keyword>
<dbReference type="Gene3D" id="3.90.1720.10">
    <property type="entry name" value="endopeptidase domain like (from Nostoc punctiforme)"/>
    <property type="match status" value="1"/>
</dbReference>
<feature type="domain" description="LysM" evidence="8">
    <location>
        <begin position="85"/>
        <end position="128"/>
    </location>
</feature>
<evidence type="ECO:0000256" key="2">
    <source>
        <dbReference type="ARBA" id="ARBA00022670"/>
    </source>
</evidence>
<dbReference type="InterPro" id="IPR000064">
    <property type="entry name" value="NLP_P60_dom"/>
</dbReference>
<protein>
    <submittedName>
        <fullName evidence="10">NLP/P60 protein</fullName>
    </submittedName>
</protein>
<organism evidence="10 11">
    <name type="scientific">Trichlorobacter ammonificans</name>
    <dbReference type="NCBI Taxonomy" id="2916410"/>
    <lineage>
        <taxon>Bacteria</taxon>
        <taxon>Pseudomonadati</taxon>
        <taxon>Thermodesulfobacteriota</taxon>
        <taxon>Desulfuromonadia</taxon>
        <taxon>Geobacterales</taxon>
        <taxon>Geobacteraceae</taxon>
        <taxon>Trichlorobacter</taxon>
    </lineage>
</organism>
<dbReference type="Pfam" id="PF00877">
    <property type="entry name" value="NLPC_P60"/>
    <property type="match status" value="1"/>
</dbReference>
<dbReference type="Gene3D" id="3.10.350.10">
    <property type="entry name" value="LysM domain"/>
    <property type="match status" value="2"/>
</dbReference>
<dbReference type="InterPro" id="IPR051202">
    <property type="entry name" value="Peptidase_C40"/>
</dbReference>
<feature type="signal peptide" evidence="7">
    <location>
        <begin position="1"/>
        <end position="24"/>
    </location>
</feature>
<keyword evidence="11" id="KW-1185">Reference proteome</keyword>
<evidence type="ECO:0000313" key="10">
    <source>
        <dbReference type="EMBL" id="CAH2030058.1"/>
    </source>
</evidence>
<evidence type="ECO:0000259" key="8">
    <source>
        <dbReference type="PROSITE" id="PS51782"/>
    </source>
</evidence>
<dbReference type="PROSITE" id="PS51935">
    <property type="entry name" value="NLPC_P60"/>
    <property type="match status" value="1"/>
</dbReference>
<feature type="chain" id="PRO_5046687614" evidence="7">
    <location>
        <begin position="25"/>
        <end position="347"/>
    </location>
</feature>
<proteinExistence type="inferred from homology"/>
<sequence>MKHRLHLIAALSLLLLNLPLPALATKTHIVRTNETLTAIARKYRVSAEEIKTLNHLSSNRLLKGSTIIIPTREQKTATSNTDTCGSYTVASGDTLPAIARKTGLRMTELRRLNKLKGNKVREGQVLALGDAATCSTTVAQAPRDQRLKLISTEMLNEQEFNATLAELTDIDTDSPVDLAKNLEERNRFASLKQSAYSFLGARYRFGGNSRTALDCSSFTQQVFREQKVGLPRTAREQFLVGSEVPRGDLRKGDLVFFRTYASFPSHVGIYLGNRKMIHASSKDRRVVISSMDTPYYLSRYLGARRIEQINPDTFDIQDLMLGVDEERDGDVQQNDHLGLGLMEALVK</sequence>
<dbReference type="PANTHER" id="PTHR47053:SF4">
    <property type="entry name" value="ENDOPEPTIDASE LYTE-RELATED"/>
    <property type="match status" value="1"/>
</dbReference>
<evidence type="ECO:0000256" key="3">
    <source>
        <dbReference type="ARBA" id="ARBA00022729"/>
    </source>
</evidence>
<evidence type="ECO:0000256" key="7">
    <source>
        <dbReference type="SAM" id="SignalP"/>
    </source>
</evidence>
<evidence type="ECO:0000256" key="4">
    <source>
        <dbReference type="ARBA" id="ARBA00022737"/>
    </source>
</evidence>
<dbReference type="RefSeq" id="WP_305731027.1">
    <property type="nucleotide sequence ID" value="NZ_OW150024.1"/>
</dbReference>
<dbReference type="SMART" id="SM00257">
    <property type="entry name" value="LysM"/>
    <property type="match status" value="2"/>
</dbReference>
<dbReference type="Pfam" id="PF01476">
    <property type="entry name" value="LysM"/>
    <property type="match status" value="2"/>
</dbReference>
<dbReference type="SUPFAM" id="SSF54001">
    <property type="entry name" value="Cysteine proteinases"/>
    <property type="match status" value="1"/>
</dbReference>
<comment type="similarity">
    <text evidence="1">Belongs to the peptidase C40 family.</text>
</comment>
<dbReference type="CDD" id="cd00118">
    <property type="entry name" value="LysM"/>
    <property type="match status" value="2"/>
</dbReference>
<dbReference type="PROSITE" id="PS51782">
    <property type="entry name" value="LYSM"/>
    <property type="match status" value="2"/>
</dbReference>
<keyword evidence="6" id="KW-0788">Thiol protease</keyword>
<dbReference type="InterPro" id="IPR038765">
    <property type="entry name" value="Papain-like_cys_pep_sf"/>
</dbReference>
<dbReference type="InterPro" id="IPR018392">
    <property type="entry name" value="LysM"/>
</dbReference>
<feature type="domain" description="NlpC/P60" evidence="9">
    <location>
        <begin position="185"/>
        <end position="307"/>
    </location>
</feature>
<evidence type="ECO:0000259" key="9">
    <source>
        <dbReference type="PROSITE" id="PS51935"/>
    </source>
</evidence>
<evidence type="ECO:0000256" key="6">
    <source>
        <dbReference type="ARBA" id="ARBA00022807"/>
    </source>
</evidence>
<gene>
    <name evidence="10" type="ORF">GEAMG1_0236</name>
</gene>
<dbReference type="SUPFAM" id="SSF54106">
    <property type="entry name" value="LysM domain"/>
    <property type="match status" value="2"/>
</dbReference>
<dbReference type="EMBL" id="OW150024">
    <property type="protein sequence ID" value="CAH2030058.1"/>
    <property type="molecule type" value="Genomic_DNA"/>
</dbReference>
<reference evidence="10 11" key="1">
    <citation type="submission" date="2022-03" db="EMBL/GenBank/DDBJ databases">
        <authorList>
            <person name="Koch H."/>
        </authorList>
    </citation>
    <scope>NUCLEOTIDE SEQUENCE [LARGE SCALE GENOMIC DNA]</scope>
    <source>
        <strain evidence="10 11">G1</strain>
    </source>
</reference>
<dbReference type="InterPro" id="IPR036779">
    <property type="entry name" value="LysM_dom_sf"/>
</dbReference>
<evidence type="ECO:0000313" key="11">
    <source>
        <dbReference type="Proteomes" id="UP001295463"/>
    </source>
</evidence>
<feature type="domain" description="LysM" evidence="8">
    <location>
        <begin position="26"/>
        <end position="69"/>
    </location>
</feature>
<evidence type="ECO:0000256" key="5">
    <source>
        <dbReference type="ARBA" id="ARBA00022801"/>
    </source>
</evidence>
<evidence type="ECO:0000256" key="1">
    <source>
        <dbReference type="ARBA" id="ARBA00007074"/>
    </source>
</evidence>
<keyword evidence="4" id="KW-0677">Repeat</keyword>
<name>A0ABN8HFY4_9BACT</name>
<keyword evidence="2" id="KW-0645">Protease</keyword>
<dbReference type="PANTHER" id="PTHR47053">
    <property type="entry name" value="MUREIN DD-ENDOPEPTIDASE MEPH-RELATED"/>
    <property type="match status" value="1"/>
</dbReference>
<accession>A0ABN8HFY4</accession>
<dbReference type="Proteomes" id="UP001295463">
    <property type="component" value="Chromosome"/>
</dbReference>
<keyword evidence="3 7" id="KW-0732">Signal</keyword>